<evidence type="ECO:0000313" key="2">
    <source>
        <dbReference type="EMBL" id="KAG2659218.1"/>
    </source>
</evidence>
<protein>
    <submittedName>
        <fullName evidence="2">Uncharacterized protein</fullName>
    </submittedName>
</protein>
<feature type="region of interest" description="Disordered" evidence="1">
    <location>
        <begin position="68"/>
        <end position="93"/>
    </location>
</feature>
<dbReference type="Proteomes" id="UP000823388">
    <property type="component" value="Chromosome 1K"/>
</dbReference>
<feature type="non-terminal residue" evidence="2">
    <location>
        <position position="93"/>
    </location>
</feature>
<feature type="non-terminal residue" evidence="2">
    <location>
        <position position="1"/>
    </location>
</feature>
<organism evidence="2 3">
    <name type="scientific">Panicum virgatum</name>
    <name type="common">Blackwell switchgrass</name>
    <dbReference type="NCBI Taxonomy" id="38727"/>
    <lineage>
        <taxon>Eukaryota</taxon>
        <taxon>Viridiplantae</taxon>
        <taxon>Streptophyta</taxon>
        <taxon>Embryophyta</taxon>
        <taxon>Tracheophyta</taxon>
        <taxon>Spermatophyta</taxon>
        <taxon>Magnoliopsida</taxon>
        <taxon>Liliopsida</taxon>
        <taxon>Poales</taxon>
        <taxon>Poaceae</taxon>
        <taxon>PACMAD clade</taxon>
        <taxon>Panicoideae</taxon>
        <taxon>Panicodae</taxon>
        <taxon>Paniceae</taxon>
        <taxon>Panicinae</taxon>
        <taxon>Panicum</taxon>
        <taxon>Panicum sect. Hiantes</taxon>
    </lineage>
</organism>
<comment type="caution">
    <text evidence="2">The sequence shown here is derived from an EMBL/GenBank/DDBJ whole genome shotgun (WGS) entry which is preliminary data.</text>
</comment>
<evidence type="ECO:0000313" key="3">
    <source>
        <dbReference type="Proteomes" id="UP000823388"/>
    </source>
</evidence>
<accession>A0A8T0XJW2</accession>
<dbReference type="AlphaFoldDB" id="A0A8T0XJW2"/>
<evidence type="ECO:0000256" key="1">
    <source>
        <dbReference type="SAM" id="MobiDB-lite"/>
    </source>
</evidence>
<keyword evidence="3" id="KW-1185">Reference proteome</keyword>
<gene>
    <name evidence="2" type="ORF">PVAP13_1KG362810</name>
</gene>
<sequence length="93" mass="9080">PASLARTGTGVAWNGRTGLASTTSRGHVRRAGGLGAAGCPHTAGDADLREDVALCSGFRAAINAATDAPGSRGCLQTPPISTAMGPGVGLSNH</sequence>
<reference evidence="2" key="1">
    <citation type="submission" date="2020-05" db="EMBL/GenBank/DDBJ databases">
        <title>WGS assembly of Panicum virgatum.</title>
        <authorList>
            <person name="Lovell J.T."/>
            <person name="Jenkins J."/>
            <person name="Shu S."/>
            <person name="Juenger T.E."/>
            <person name="Schmutz J."/>
        </authorList>
    </citation>
    <scope>NUCLEOTIDE SEQUENCE</scope>
    <source>
        <strain evidence="2">AP13</strain>
    </source>
</reference>
<name>A0A8T0XJW2_PANVG</name>
<proteinExistence type="predicted"/>
<dbReference type="EMBL" id="CM029037">
    <property type="protein sequence ID" value="KAG2659218.1"/>
    <property type="molecule type" value="Genomic_DNA"/>
</dbReference>